<dbReference type="NCBIfam" id="NF007413">
    <property type="entry name" value="PRK09951.1"/>
    <property type="match status" value="1"/>
</dbReference>
<dbReference type="GO" id="GO:0016829">
    <property type="term" value="F:lyase activity"/>
    <property type="evidence" value="ECO:0007669"/>
    <property type="project" value="UniProtKB-KW"/>
</dbReference>
<gene>
    <name evidence="8" type="ORF">MZUP3_350</name>
</gene>
<evidence type="ECO:0000256" key="4">
    <source>
        <dbReference type="ARBA" id="ARBA00022801"/>
    </source>
</evidence>
<dbReference type="InterPro" id="IPR036590">
    <property type="entry name" value="SRAP-like"/>
</dbReference>
<name>A0A4Y1NR81_9CAUD</name>
<dbReference type="Pfam" id="PF02586">
    <property type="entry name" value="SRAP"/>
    <property type="match status" value="1"/>
</dbReference>
<keyword evidence="3" id="KW-0227">DNA damage</keyword>
<proteinExistence type="inferred from homology"/>
<evidence type="ECO:0000313" key="8">
    <source>
        <dbReference type="EMBL" id="AXH43498.1"/>
    </source>
</evidence>
<sequence>MCGRFTQYRTREEYLKEFADEVEREIAYDPEPIGRYNVAPGTNVLLLNQRDDSLHLDPVHWGYGPDWWDKAPLINAKVETAATGRMFKPLWNNGRAIVMADGWYEWKRDGSKKQPYFIYHKSGKPIFFAAIGKAPYDKQNENEGFVIVTAASDKGLVDIHDRRPLVLSTSAVLDWLNPDTTSEEAQDIAKEQSIHSDEFTWHPVSKSVGSVKNQGGELVEEIDDPLL</sequence>
<evidence type="ECO:0000256" key="6">
    <source>
        <dbReference type="ARBA" id="ARBA00023125"/>
    </source>
</evidence>
<dbReference type="PANTHER" id="PTHR13604:SF0">
    <property type="entry name" value="ABASIC SITE PROCESSING PROTEIN HMCES"/>
    <property type="match status" value="1"/>
</dbReference>
<dbReference type="GO" id="GO:0006508">
    <property type="term" value="P:proteolysis"/>
    <property type="evidence" value="ECO:0007669"/>
    <property type="project" value="UniProtKB-KW"/>
</dbReference>
<dbReference type="GO" id="GO:0106300">
    <property type="term" value="P:protein-DNA covalent cross-linking repair"/>
    <property type="evidence" value="ECO:0007669"/>
    <property type="project" value="InterPro"/>
</dbReference>
<dbReference type="SUPFAM" id="SSF143081">
    <property type="entry name" value="BB1717-like"/>
    <property type="match status" value="1"/>
</dbReference>
<dbReference type="Proteomes" id="UP000305361">
    <property type="component" value="Segment"/>
</dbReference>
<keyword evidence="7" id="KW-0456">Lyase</keyword>
<evidence type="ECO:0000256" key="2">
    <source>
        <dbReference type="ARBA" id="ARBA00022670"/>
    </source>
</evidence>
<dbReference type="Gene3D" id="3.90.1680.10">
    <property type="entry name" value="SOS response associated peptidase-like"/>
    <property type="match status" value="1"/>
</dbReference>
<evidence type="ECO:0000256" key="5">
    <source>
        <dbReference type="ARBA" id="ARBA00023124"/>
    </source>
</evidence>
<protein>
    <submittedName>
        <fullName evidence="8">SOS response associated peptidase</fullName>
    </submittedName>
</protein>
<reference evidence="8 9" key="1">
    <citation type="journal article" date="2019" name="J. Basic Microbiol.">
        <title>Complete genome sequence analysis of temperate Erwinia bacteriophages 49 and 59.</title>
        <authorList>
            <person name="Zlatohurska M."/>
            <person name="Gorb T."/>
            <person name="Romaniuk L."/>
            <person name="Korol N."/>
            <person name="Faidiuk Y."/>
            <person name="Kropinski A.M."/>
            <person name="Kushkina A."/>
            <person name="Tovkach F."/>
        </authorList>
    </citation>
    <scope>NUCLEOTIDE SEQUENCE [LARGE SCALE GENOMIC DNA]</scope>
</reference>
<keyword evidence="4" id="KW-0378">Hydrolase</keyword>
<evidence type="ECO:0000313" key="9">
    <source>
        <dbReference type="Proteomes" id="UP000305361"/>
    </source>
</evidence>
<keyword evidence="2" id="KW-0645">Protease</keyword>
<dbReference type="InterPro" id="IPR003738">
    <property type="entry name" value="SRAP"/>
</dbReference>
<dbReference type="PANTHER" id="PTHR13604">
    <property type="entry name" value="DC12-RELATED"/>
    <property type="match status" value="1"/>
</dbReference>
<keyword evidence="6" id="KW-0238">DNA-binding</keyword>
<accession>A0A4Y1NR81</accession>
<keyword evidence="9" id="KW-1185">Reference proteome</keyword>
<evidence type="ECO:0000256" key="7">
    <source>
        <dbReference type="ARBA" id="ARBA00023239"/>
    </source>
</evidence>
<comment type="similarity">
    <text evidence="1">Belongs to the SOS response-associated peptidase family.</text>
</comment>
<keyword evidence="5" id="KW-0190">Covalent protein-DNA linkage</keyword>
<dbReference type="EMBL" id="MH443100">
    <property type="protein sequence ID" value="AXH43498.1"/>
    <property type="molecule type" value="Genomic_DNA"/>
</dbReference>
<dbReference type="GO" id="GO:0003697">
    <property type="term" value="F:single-stranded DNA binding"/>
    <property type="evidence" value="ECO:0007669"/>
    <property type="project" value="InterPro"/>
</dbReference>
<organism evidence="8 9">
    <name type="scientific">Erwinia phage vB_EhrS_49</name>
    <dbReference type="NCBI Taxonomy" id="2283026"/>
    <lineage>
        <taxon>Viruses</taxon>
        <taxon>Duplodnaviria</taxon>
        <taxon>Heunggongvirae</taxon>
        <taxon>Uroviricota</taxon>
        <taxon>Caudoviricetes</taxon>
        <taxon>Feofaniavirus</taxon>
        <taxon>Feofaniavirus Eho49</taxon>
    </lineage>
</organism>
<evidence type="ECO:0000256" key="3">
    <source>
        <dbReference type="ARBA" id="ARBA00022763"/>
    </source>
</evidence>
<dbReference type="GO" id="GO:0008233">
    <property type="term" value="F:peptidase activity"/>
    <property type="evidence" value="ECO:0007669"/>
    <property type="project" value="UniProtKB-KW"/>
</dbReference>
<evidence type="ECO:0000256" key="1">
    <source>
        <dbReference type="ARBA" id="ARBA00008136"/>
    </source>
</evidence>